<evidence type="ECO:0000256" key="1">
    <source>
        <dbReference type="SAM" id="MobiDB-lite"/>
    </source>
</evidence>
<evidence type="ECO:0000313" key="4">
    <source>
        <dbReference type="Proteomes" id="UP001304300"/>
    </source>
</evidence>
<dbReference type="KEGG" id="puo:RZN69_10245"/>
<keyword evidence="3" id="KW-0808">Transferase</keyword>
<reference evidence="3 4" key="1">
    <citation type="submission" date="2023-10" db="EMBL/GenBank/DDBJ databases">
        <title>Rubellicoccus peritrichatus gen. nov., sp. nov., isolated from an algae of coral reef tank.</title>
        <authorList>
            <person name="Luo J."/>
        </authorList>
    </citation>
    <scope>NUCLEOTIDE SEQUENCE [LARGE SCALE GENOMIC DNA]</scope>
    <source>
        <strain evidence="3 4">CR14</strain>
    </source>
</reference>
<proteinExistence type="predicted"/>
<dbReference type="InterPro" id="IPR000836">
    <property type="entry name" value="PRTase_dom"/>
</dbReference>
<evidence type="ECO:0000313" key="3">
    <source>
        <dbReference type="EMBL" id="WOO43469.1"/>
    </source>
</evidence>
<accession>A0AAQ3LCB9</accession>
<dbReference type="AlphaFoldDB" id="A0AAQ3LCB9"/>
<dbReference type="InterPro" id="IPR029057">
    <property type="entry name" value="PRTase-like"/>
</dbReference>
<name>A0AAQ3LCB9_9BACT</name>
<keyword evidence="4" id="KW-1185">Reference proteome</keyword>
<dbReference type="SUPFAM" id="SSF53271">
    <property type="entry name" value="PRTase-like"/>
    <property type="match status" value="1"/>
</dbReference>
<gene>
    <name evidence="3" type="primary">pyrR</name>
    <name evidence="3" type="ORF">RZN69_10245</name>
</gene>
<evidence type="ECO:0000259" key="2">
    <source>
        <dbReference type="Pfam" id="PF00156"/>
    </source>
</evidence>
<keyword evidence="3" id="KW-0328">Glycosyltransferase</keyword>
<organism evidence="3 4">
    <name type="scientific">Rubellicoccus peritrichatus</name>
    <dbReference type="NCBI Taxonomy" id="3080537"/>
    <lineage>
        <taxon>Bacteria</taxon>
        <taxon>Pseudomonadati</taxon>
        <taxon>Verrucomicrobiota</taxon>
        <taxon>Opitutia</taxon>
        <taxon>Puniceicoccales</taxon>
        <taxon>Cerasicoccaceae</taxon>
        <taxon>Rubellicoccus</taxon>
    </lineage>
</organism>
<dbReference type="Pfam" id="PF00156">
    <property type="entry name" value="Pribosyltran"/>
    <property type="match status" value="1"/>
</dbReference>
<dbReference type="Proteomes" id="UP001304300">
    <property type="component" value="Chromosome"/>
</dbReference>
<protein>
    <submittedName>
        <fullName evidence="3">Bifunctional pyr operon transcriptional regulator/uracil phosphoribosyltransferase PyrR</fullName>
        <ecNumber evidence="3">2.4.2.9</ecNumber>
    </submittedName>
</protein>
<dbReference type="EC" id="2.4.2.9" evidence="3"/>
<feature type="region of interest" description="Disordered" evidence="1">
    <location>
        <begin position="162"/>
        <end position="184"/>
    </location>
</feature>
<feature type="compositionally biased region" description="Basic and acidic residues" evidence="1">
    <location>
        <begin position="163"/>
        <end position="184"/>
    </location>
</feature>
<sequence length="184" mass="19924">MTSPSMVEVKEIGAAQISQAFERLASEIAAAHASTDKLVIVGVTNGGIPFGKRLATATSSQIGRDIPFGQINATFHRDDIATKPIPGIKERTSIPLEDMNGATVILADDVIFSGRTIRAAINELFDNGRPDKVELAILCDRGNRKLPIQPEYLGFTEMTDPSQKVRAELDPENPDSDRLVIVEP</sequence>
<dbReference type="NCBIfam" id="NF003549">
    <property type="entry name" value="PRK05205.1-5"/>
    <property type="match status" value="1"/>
</dbReference>
<dbReference type="InterPro" id="IPR050137">
    <property type="entry name" value="PyrR_bifunctional"/>
</dbReference>
<dbReference type="PANTHER" id="PTHR11608:SF0">
    <property type="entry name" value="BIFUNCTIONAL PROTEIN PYRR"/>
    <property type="match status" value="1"/>
</dbReference>
<dbReference type="GO" id="GO:0004845">
    <property type="term" value="F:uracil phosphoribosyltransferase activity"/>
    <property type="evidence" value="ECO:0007669"/>
    <property type="project" value="UniProtKB-EC"/>
</dbReference>
<dbReference type="RefSeq" id="WP_317836026.1">
    <property type="nucleotide sequence ID" value="NZ_CP136920.1"/>
</dbReference>
<dbReference type="Gene3D" id="3.40.50.2020">
    <property type="match status" value="1"/>
</dbReference>
<dbReference type="CDD" id="cd06223">
    <property type="entry name" value="PRTases_typeI"/>
    <property type="match status" value="1"/>
</dbReference>
<dbReference type="PANTHER" id="PTHR11608">
    <property type="entry name" value="BIFUNCTIONAL PROTEIN PYRR"/>
    <property type="match status" value="1"/>
</dbReference>
<dbReference type="EMBL" id="CP136920">
    <property type="protein sequence ID" value="WOO43469.1"/>
    <property type="molecule type" value="Genomic_DNA"/>
</dbReference>
<feature type="domain" description="Phosphoribosyltransferase" evidence="2">
    <location>
        <begin position="13"/>
        <end position="152"/>
    </location>
</feature>